<dbReference type="InterPro" id="IPR005829">
    <property type="entry name" value="Sugar_transporter_CS"/>
</dbReference>
<feature type="transmembrane region" description="Helical" evidence="8">
    <location>
        <begin position="264"/>
        <end position="282"/>
    </location>
</feature>
<evidence type="ECO:0000259" key="9">
    <source>
        <dbReference type="PROSITE" id="PS50850"/>
    </source>
</evidence>
<name>A0A9N9UHU6_9HYPO</name>
<evidence type="ECO:0000313" key="10">
    <source>
        <dbReference type="EMBL" id="CAG9991117.1"/>
    </source>
</evidence>
<dbReference type="PROSITE" id="PS50850">
    <property type="entry name" value="MFS"/>
    <property type="match status" value="1"/>
</dbReference>
<feature type="transmembrane region" description="Helical" evidence="8">
    <location>
        <begin position="330"/>
        <end position="352"/>
    </location>
</feature>
<evidence type="ECO:0000313" key="11">
    <source>
        <dbReference type="Proteomes" id="UP000754883"/>
    </source>
</evidence>
<feature type="transmembrane region" description="Helical" evidence="8">
    <location>
        <begin position="404"/>
        <end position="425"/>
    </location>
</feature>
<keyword evidence="4 8" id="KW-0812">Transmembrane</keyword>
<sequence>MFGYDQGVMSGIIGADNAFGRYFNSPDANAQGNITALFDRDEQIGAVVGAILSFNIGEILGRRRMIMLAGSVLIIGTVILASSTIVGQLISGRIITGVGMGINCATSPVYLGECCPPKNRGAILSIQGLISIAGMLLGKSCLLSPQIKASTNNNKQAYWLDFGTSFYETDFQWRFPLAFQGFFAICLIIQVIGLPESPRWLVMKDRNQEAQAVLAALHNLPEDHTEVQLSLQEIHTAQELVSRGGPFHYKELFTGGKLQNWRRTALTVGIMIMQQFTGANMINYYAPVVYQNTMKISRHTSLILGGCTAVSYLIGSFISLFTTDYLGRRLVLMWSSAGLSMCFAVASILLSFGTVGAAYGAAAMIFLFQTFLGIGWHPVAWFYPSEINTTRLRGRATAITAASNWMTTFVVVKITPIAIGQYYYMCNSRYPNIGWKTFIIFAVLNALWIPIIYCFFPETKGLSLEDIDHIFEKGGITGGVLTSKGGRTVMPNQHRQEVGLEIEGKGLGGPSVIHVES</sequence>
<feature type="transmembrane region" description="Helical" evidence="8">
    <location>
        <begin position="66"/>
        <end position="90"/>
    </location>
</feature>
<comment type="similarity">
    <text evidence="2 7">Belongs to the major facilitator superfamily. Sugar transporter (TC 2.A.1.1) family.</text>
</comment>
<dbReference type="Gene3D" id="1.20.1250.20">
    <property type="entry name" value="MFS general substrate transporter like domains"/>
    <property type="match status" value="1"/>
</dbReference>
<dbReference type="PANTHER" id="PTHR48022">
    <property type="entry name" value="PLASTIDIC GLUCOSE TRANSPORTER 4"/>
    <property type="match status" value="1"/>
</dbReference>
<accession>A0A9N9UHU6</accession>
<evidence type="ECO:0000256" key="1">
    <source>
        <dbReference type="ARBA" id="ARBA00004141"/>
    </source>
</evidence>
<keyword evidence="3 7" id="KW-0813">Transport</keyword>
<evidence type="ECO:0000256" key="4">
    <source>
        <dbReference type="ARBA" id="ARBA00022692"/>
    </source>
</evidence>
<dbReference type="InterPro" id="IPR003663">
    <property type="entry name" value="Sugar/inositol_transpt"/>
</dbReference>
<dbReference type="AlphaFoldDB" id="A0A9N9UHU6"/>
<dbReference type="PRINTS" id="PR00171">
    <property type="entry name" value="SUGRTRNSPORT"/>
</dbReference>
<evidence type="ECO:0000256" key="3">
    <source>
        <dbReference type="ARBA" id="ARBA00022448"/>
    </source>
</evidence>
<keyword evidence="11" id="KW-1185">Reference proteome</keyword>
<comment type="caution">
    <text evidence="10">The sequence shown here is derived from an EMBL/GenBank/DDBJ whole genome shotgun (WGS) entry which is preliminary data.</text>
</comment>
<organism evidence="10 11">
    <name type="scientific">Clonostachys byssicola</name>
    <dbReference type="NCBI Taxonomy" id="160290"/>
    <lineage>
        <taxon>Eukaryota</taxon>
        <taxon>Fungi</taxon>
        <taxon>Dikarya</taxon>
        <taxon>Ascomycota</taxon>
        <taxon>Pezizomycotina</taxon>
        <taxon>Sordariomycetes</taxon>
        <taxon>Hypocreomycetidae</taxon>
        <taxon>Hypocreales</taxon>
        <taxon>Bionectriaceae</taxon>
        <taxon>Clonostachys</taxon>
    </lineage>
</organism>
<evidence type="ECO:0000256" key="8">
    <source>
        <dbReference type="SAM" id="Phobius"/>
    </source>
</evidence>
<gene>
    <name evidence="10" type="ORF">CBYS24578_00007343</name>
</gene>
<evidence type="ECO:0000256" key="5">
    <source>
        <dbReference type="ARBA" id="ARBA00022989"/>
    </source>
</evidence>
<feature type="transmembrane region" description="Helical" evidence="8">
    <location>
        <begin position="437"/>
        <end position="456"/>
    </location>
</feature>
<evidence type="ECO:0000256" key="7">
    <source>
        <dbReference type="RuleBase" id="RU003346"/>
    </source>
</evidence>
<evidence type="ECO:0000256" key="2">
    <source>
        <dbReference type="ARBA" id="ARBA00010992"/>
    </source>
</evidence>
<dbReference type="SUPFAM" id="SSF103473">
    <property type="entry name" value="MFS general substrate transporter"/>
    <property type="match status" value="1"/>
</dbReference>
<dbReference type="EMBL" id="CABFNO020001476">
    <property type="protein sequence ID" value="CAG9991117.1"/>
    <property type="molecule type" value="Genomic_DNA"/>
</dbReference>
<dbReference type="InterPro" id="IPR050360">
    <property type="entry name" value="MFS_Sugar_Transporters"/>
</dbReference>
<reference evidence="10 11" key="2">
    <citation type="submission" date="2021-10" db="EMBL/GenBank/DDBJ databases">
        <authorList>
            <person name="Piombo E."/>
        </authorList>
    </citation>
    <scope>NUCLEOTIDE SEQUENCE [LARGE SCALE GENOMIC DNA]</scope>
</reference>
<dbReference type="Proteomes" id="UP000754883">
    <property type="component" value="Unassembled WGS sequence"/>
</dbReference>
<proteinExistence type="inferred from homology"/>
<feature type="transmembrane region" description="Helical" evidence="8">
    <location>
        <begin position="302"/>
        <end position="323"/>
    </location>
</feature>
<dbReference type="NCBIfam" id="TIGR00879">
    <property type="entry name" value="SP"/>
    <property type="match status" value="1"/>
</dbReference>
<dbReference type="InterPro" id="IPR020846">
    <property type="entry name" value="MFS_dom"/>
</dbReference>
<keyword evidence="5 8" id="KW-1133">Transmembrane helix</keyword>
<feature type="transmembrane region" description="Helical" evidence="8">
    <location>
        <begin position="175"/>
        <end position="194"/>
    </location>
</feature>
<comment type="subcellular location">
    <subcellularLocation>
        <location evidence="1">Membrane</location>
        <topology evidence="1">Multi-pass membrane protein</topology>
    </subcellularLocation>
</comment>
<reference evidence="11" key="1">
    <citation type="submission" date="2019-06" db="EMBL/GenBank/DDBJ databases">
        <authorList>
            <person name="Broberg M."/>
        </authorList>
    </citation>
    <scope>NUCLEOTIDE SEQUENCE [LARGE SCALE GENOMIC DNA]</scope>
</reference>
<evidence type="ECO:0000256" key="6">
    <source>
        <dbReference type="ARBA" id="ARBA00023136"/>
    </source>
</evidence>
<dbReference type="PROSITE" id="PS00217">
    <property type="entry name" value="SUGAR_TRANSPORT_2"/>
    <property type="match status" value="1"/>
</dbReference>
<keyword evidence="6 8" id="KW-0472">Membrane</keyword>
<dbReference type="GO" id="GO:0005351">
    <property type="term" value="F:carbohydrate:proton symporter activity"/>
    <property type="evidence" value="ECO:0007669"/>
    <property type="project" value="TreeGrafter"/>
</dbReference>
<dbReference type="GO" id="GO:0016020">
    <property type="term" value="C:membrane"/>
    <property type="evidence" value="ECO:0007669"/>
    <property type="project" value="UniProtKB-SubCell"/>
</dbReference>
<dbReference type="Pfam" id="PF00083">
    <property type="entry name" value="Sugar_tr"/>
    <property type="match status" value="1"/>
</dbReference>
<dbReference type="InterPro" id="IPR036259">
    <property type="entry name" value="MFS_trans_sf"/>
</dbReference>
<protein>
    <recommendedName>
        <fullName evidence="9">Major facilitator superfamily (MFS) profile domain-containing protein</fullName>
    </recommendedName>
</protein>
<dbReference type="InterPro" id="IPR005828">
    <property type="entry name" value="MFS_sugar_transport-like"/>
</dbReference>
<dbReference type="PANTHER" id="PTHR48022:SF28">
    <property type="entry name" value="MAJOR FACILITATOR SUPERFAMILY (MFS) PROFILE DOMAIN-CONTAINING PROTEIN-RELATED"/>
    <property type="match status" value="1"/>
</dbReference>
<dbReference type="OrthoDB" id="6133115at2759"/>
<feature type="domain" description="Major facilitator superfamily (MFS) profile" evidence="9">
    <location>
        <begin position="1"/>
        <end position="460"/>
    </location>
</feature>
<feature type="transmembrane region" description="Helical" evidence="8">
    <location>
        <begin position="358"/>
        <end position="383"/>
    </location>
</feature>